<name>A0A6A5R1H4_AMPQU</name>
<evidence type="ECO:0000313" key="3">
    <source>
        <dbReference type="Proteomes" id="UP000800096"/>
    </source>
</evidence>
<organism evidence="2 3">
    <name type="scientific">Ampelomyces quisqualis</name>
    <name type="common">Powdery mildew agent</name>
    <dbReference type="NCBI Taxonomy" id="50730"/>
    <lineage>
        <taxon>Eukaryota</taxon>
        <taxon>Fungi</taxon>
        <taxon>Dikarya</taxon>
        <taxon>Ascomycota</taxon>
        <taxon>Pezizomycotina</taxon>
        <taxon>Dothideomycetes</taxon>
        <taxon>Pleosporomycetidae</taxon>
        <taxon>Pleosporales</taxon>
        <taxon>Pleosporineae</taxon>
        <taxon>Phaeosphaeriaceae</taxon>
        <taxon>Ampelomyces</taxon>
    </lineage>
</organism>
<proteinExistence type="predicted"/>
<feature type="compositionally biased region" description="Basic and acidic residues" evidence="1">
    <location>
        <begin position="248"/>
        <end position="258"/>
    </location>
</feature>
<reference evidence="2" key="1">
    <citation type="journal article" date="2020" name="Stud. Mycol.">
        <title>101 Dothideomycetes genomes: a test case for predicting lifestyles and emergence of pathogens.</title>
        <authorList>
            <person name="Haridas S."/>
            <person name="Albert R."/>
            <person name="Binder M."/>
            <person name="Bloem J."/>
            <person name="Labutti K."/>
            <person name="Salamov A."/>
            <person name="Andreopoulos B."/>
            <person name="Baker S."/>
            <person name="Barry K."/>
            <person name="Bills G."/>
            <person name="Bluhm B."/>
            <person name="Cannon C."/>
            <person name="Castanera R."/>
            <person name="Culley D."/>
            <person name="Daum C."/>
            <person name="Ezra D."/>
            <person name="Gonzalez J."/>
            <person name="Henrissat B."/>
            <person name="Kuo A."/>
            <person name="Liang C."/>
            <person name="Lipzen A."/>
            <person name="Lutzoni F."/>
            <person name="Magnuson J."/>
            <person name="Mondo S."/>
            <person name="Nolan M."/>
            <person name="Ohm R."/>
            <person name="Pangilinan J."/>
            <person name="Park H.-J."/>
            <person name="Ramirez L."/>
            <person name="Alfaro M."/>
            <person name="Sun H."/>
            <person name="Tritt A."/>
            <person name="Yoshinaga Y."/>
            <person name="Zwiers L.-H."/>
            <person name="Turgeon B."/>
            <person name="Goodwin S."/>
            <person name="Spatafora J."/>
            <person name="Crous P."/>
            <person name="Grigoriev I."/>
        </authorList>
    </citation>
    <scope>NUCLEOTIDE SEQUENCE</scope>
    <source>
        <strain evidence="2">HMLAC05119</strain>
    </source>
</reference>
<feature type="compositionally biased region" description="Basic and acidic residues" evidence="1">
    <location>
        <begin position="281"/>
        <end position="299"/>
    </location>
</feature>
<feature type="compositionally biased region" description="Low complexity" evidence="1">
    <location>
        <begin position="393"/>
        <end position="410"/>
    </location>
</feature>
<feature type="compositionally biased region" description="Basic and acidic residues" evidence="1">
    <location>
        <begin position="187"/>
        <end position="227"/>
    </location>
</feature>
<dbReference type="AlphaFoldDB" id="A0A6A5R1H4"/>
<dbReference type="OrthoDB" id="3946700at2759"/>
<gene>
    <name evidence="2" type="ORF">BDU57DRAFT_510962</name>
</gene>
<feature type="region of interest" description="Disordered" evidence="1">
    <location>
        <begin position="393"/>
        <end position="459"/>
    </location>
</feature>
<sequence length="608" mass="66970">MVCAFGDVATVDEASTEVLTQLKSFVERLNRSSSPGKSAVLICPRPQPHRPLSAVASGLGLSSSPANLRQGASASTPHLPSRYRFRSLTSQNSRAMGIPVGWNISKEDAKQKDVLRADVTGQRSPIRRRMRPTRSPRSQSALEADFLAHVPRLSPHAEPVLRSSHARTRLAPPPVPEVSRAAYRGSDSSRDPPGLHREDASFRRMRNRSDPDARAWETRASLSHERSLPALTPGFAPAAASRNTDSYHGVDPRDDEQRTTGAVPETEASLHALLARRWDSREPALRGDDSAEGLEDGRSSSDSNAVGFPPLRRMGRRNIADGPLPTSSLRESWSPASTVDGLGDRERSFSPSESSHWETFLGTIVPDAVAPTAESSFTSAAASASFSNAHLSSRASSSNTSASSLHTHLTVPSRRPSLPVEERLRACETSDDDTASDTEAEDDAAPTAETISNRYNSANLRRAQRESYGYEPPHRNPEPYSRRVLERSRNAIAYVHDSYRPSQIIRRRGLHEFMSSPYRSTRMREHTVDPSRMEQLDGPVDGLLSASEDEVPLMVSNSPALDQELREARSLLERLSRREDVSDDFWASVGLTRSFADRVASFNEREQF</sequence>
<evidence type="ECO:0000313" key="2">
    <source>
        <dbReference type="EMBL" id="KAF1921915.1"/>
    </source>
</evidence>
<evidence type="ECO:0000256" key="1">
    <source>
        <dbReference type="SAM" id="MobiDB-lite"/>
    </source>
</evidence>
<dbReference type="Proteomes" id="UP000800096">
    <property type="component" value="Unassembled WGS sequence"/>
</dbReference>
<accession>A0A6A5R1H4</accession>
<feature type="compositionally biased region" description="Polar residues" evidence="1">
    <location>
        <begin position="325"/>
        <end position="337"/>
    </location>
</feature>
<feature type="compositionally biased region" description="Acidic residues" evidence="1">
    <location>
        <begin position="429"/>
        <end position="444"/>
    </location>
</feature>
<dbReference type="EMBL" id="ML979132">
    <property type="protein sequence ID" value="KAF1921915.1"/>
    <property type="molecule type" value="Genomic_DNA"/>
</dbReference>
<protein>
    <submittedName>
        <fullName evidence="2">Uncharacterized protein</fullName>
    </submittedName>
</protein>
<keyword evidence="3" id="KW-1185">Reference proteome</keyword>
<feature type="region of interest" description="Disordered" evidence="1">
    <location>
        <begin position="157"/>
        <end position="266"/>
    </location>
</feature>
<feature type="region of interest" description="Disordered" evidence="1">
    <location>
        <begin position="281"/>
        <end position="356"/>
    </location>
</feature>